<dbReference type="FunFam" id="3.40.50.920:FF:000001">
    <property type="entry name" value="Pyruvate dehydrogenase E1 beta subunit"/>
    <property type="match status" value="1"/>
</dbReference>
<protein>
    <recommendedName>
        <fullName evidence="2">3-methyl-2-oxobutanoate dehydrogenase (2-methylpropanoyl-transferring)</fullName>
        <ecNumber evidence="2">1.2.4.4</ecNumber>
    </recommendedName>
</protein>
<dbReference type="EMBL" id="JANCYU010000041">
    <property type="protein sequence ID" value="KAK4526523.1"/>
    <property type="molecule type" value="Genomic_DNA"/>
</dbReference>
<dbReference type="InterPro" id="IPR029061">
    <property type="entry name" value="THDP-binding"/>
</dbReference>
<evidence type="ECO:0000256" key="2">
    <source>
        <dbReference type="ARBA" id="ARBA00012277"/>
    </source>
</evidence>
<dbReference type="GO" id="GO:0003863">
    <property type="term" value="F:branched-chain 2-oxo acid dehydrogenase activity"/>
    <property type="evidence" value="ECO:0007669"/>
    <property type="project" value="UniProtKB-EC"/>
</dbReference>
<dbReference type="PANTHER" id="PTHR42980:SF1">
    <property type="entry name" value="2-OXOISOVALERATE DEHYDROGENASE SUBUNIT BETA, MITOCHONDRIAL"/>
    <property type="match status" value="1"/>
</dbReference>
<dbReference type="SUPFAM" id="SSF52518">
    <property type="entry name" value="Thiamin diphosphate-binding fold (THDP-binding)"/>
    <property type="match status" value="1"/>
</dbReference>
<proteinExistence type="predicted"/>
<evidence type="ECO:0000256" key="5">
    <source>
        <dbReference type="ARBA" id="ARBA00023002"/>
    </source>
</evidence>
<dbReference type="AlphaFoldDB" id="A0AAV9IGT8"/>
<dbReference type="FunFam" id="3.40.50.970:FF:000001">
    <property type="entry name" value="Pyruvate dehydrogenase E1 beta subunit"/>
    <property type="match status" value="1"/>
</dbReference>
<dbReference type="Proteomes" id="UP001300502">
    <property type="component" value="Unassembled WGS sequence"/>
</dbReference>
<dbReference type="CDD" id="cd07036">
    <property type="entry name" value="TPP_PYR_E1-PDHc-beta_like"/>
    <property type="match status" value="1"/>
</dbReference>
<evidence type="ECO:0000256" key="3">
    <source>
        <dbReference type="ARBA" id="ARBA00022723"/>
    </source>
</evidence>
<evidence type="ECO:0000313" key="9">
    <source>
        <dbReference type="Proteomes" id="UP001300502"/>
    </source>
</evidence>
<evidence type="ECO:0000313" key="8">
    <source>
        <dbReference type="EMBL" id="KAK4526523.1"/>
    </source>
</evidence>
<organism evidence="8 9">
    <name type="scientific">Galdieria yellowstonensis</name>
    <dbReference type="NCBI Taxonomy" id="3028027"/>
    <lineage>
        <taxon>Eukaryota</taxon>
        <taxon>Rhodophyta</taxon>
        <taxon>Bangiophyceae</taxon>
        <taxon>Galdieriales</taxon>
        <taxon>Galdieriaceae</taxon>
        <taxon>Galdieria</taxon>
    </lineage>
</organism>
<dbReference type="SMART" id="SM00861">
    <property type="entry name" value="Transket_pyr"/>
    <property type="match status" value="1"/>
</dbReference>
<evidence type="ECO:0000256" key="4">
    <source>
        <dbReference type="ARBA" id="ARBA00022958"/>
    </source>
</evidence>
<dbReference type="GO" id="GO:0007584">
    <property type="term" value="P:response to nutrient"/>
    <property type="evidence" value="ECO:0007669"/>
    <property type="project" value="TreeGrafter"/>
</dbReference>
<keyword evidence="9" id="KW-1185">Reference proteome</keyword>
<dbReference type="Gene3D" id="3.40.50.970">
    <property type="match status" value="1"/>
</dbReference>
<dbReference type="GO" id="GO:0009083">
    <property type="term" value="P:branched-chain amino acid catabolic process"/>
    <property type="evidence" value="ECO:0007669"/>
    <property type="project" value="TreeGrafter"/>
</dbReference>
<comment type="catalytic activity">
    <reaction evidence="6">
        <text>N(6)-[(R)-lipoyl]-L-lysyl-[protein] + 3-methyl-2-oxobutanoate + H(+) = N(6)-[(R)-S(8)-2-methylpropanoyldihydrolipoyl]-L-lysyl-[protein] + CO2</text>
        <dbReference type="Rhea" id="RHEA:13457"/>
        <dbReference type="Rhea" id="RHEA-COMP:10474"/>
        <dbReference type="Rhea" id="RHEA-COMP:10497"/>
        <dbReference type="ChEBI" id="CHEBI:11851"/>
        <dbReference type="ChEBI" id="CHEBI:15378"/>
        <dbReference type="ChEBI" id="CHEBI:16526"/>
        <dbReference type="ChEBI" id="CHEBI:83099"/>
        <dbReference type="ChEBI" id="CHEBI:83142"/>
        <dbReference type="EC" id="1.2.4.4"/>
    </reaction>
    <physiologicalReaction direction="left-to-right" evidence="6">
        <dbReference type="Rhea" id="RHEA:13458"/>
    </physiologicalReaction>
</comment>
<name>A0AAV9IGT8_9RHOD</name>
<feature type="domain" description="Transketolase-like pyrimidine-binding" evidence="7">
    <location>
        <begin position="52"/>
        <end position="227"/>
    </location>
</feature>
<keyword evidence="5" id="KW-0560">Oxidoreductase</keyword>
<accession>A0AAV9IGT8</accession>
<keyword evidence="4" id="KW-0630">Potassium</keyword>
<dbReference type="InterPro" id="IPR033248">
    <property type="entry name" value="Transketolase_C"/>
</dbReference>
<comment type="cofactor">
    <cofactor evidence="1">
        <name>thiamine diphosphate</name>
        <dbReference type="ChEBI" id="CHEBI:58937"/>
    </cofactor>
</comment>
<dbReference type="GO" id="GO:0046872">
    <property type="term" value="F:metal ion binding"/>
    <property type="evidence" value="ECO:0007669"/>
    <property type="project" value="UniProtKB-KW"/>
</dbReference>
<dbReference type="SUPFAM" id="SSF52922">
    <property type="entry name" value="TK C-terminal domain-like"/>
    <property type="match status" value="1"/>
</dbReference>
<gene>
    <name evidence="8" type="ORF">GAYE_SCF25G4439</name>
</gene>
<keyword evidence="3" id="KW-0479">Metal-binding</keyword>
<dbReference type="Gene3D" id="3.40.50.920">
    <property type="match status" value="1"/>
</dbReference>
<evidence type="ECO:0000256" key="6">
    <source>
        <dbReference type="ARBA" id="ARBA00051764"/>
    </source>
</evidence>
<dbReference type="PANTHER" id="PTHR42980">
    <property type="entry name" value="2-OXOISOVALERATE DEHYDROGENASE SUBUNIT BETA-RELATED"/>
    <property type="match status" value="1"/>
</dbReference>
<dbReference type="InterPro" id="IPR005475">
    <property type="entry name" value="Transketolase-like_Pyr-bd"/>
</dbReference>
<dbReference type="Pfam" id="PF02780">
    <property type="entry name" value="Transketolase_C"/>
    <property type="match status" value="1"/>
</dbReference>
<evidence type="ECO:0000256" key="1">
    <source>
        <dbReference type="ARBA" id="ARBA00001964"/>
    </source>
</evidence>
<dbReference type="EC" id="1.2.4.4" evidence="2"/>
<sequence>MNITSTVATVAARWSRCRFLHTSSSILCSQVGLAVEQTIQQQLGSSPETTRMNLFTAINHALSTALETNDKSVVFGEDVAFGGVFRCTTELQQRFGSHRVFNTPLSEQGIVGFGIGLAVQGFQAIAEIQFADYIFPAFDQLVNEAAKYRYRSGGLFDCGGLTVRAPCGAVGHGGLYHSQSPEAYFAHTPGLKVVMPRDPIRAKGLLLASIRDKNPVIFFEPKILYRSSFSQVPLEDYQLPLGKAEIVQSGTDVTLIGWGAQVHVLCQVAEEAKEKMNISCEVIDMMTLLPYDLETIVQSVKKTGRVLISHEAPITNGLGAELAAALLEPCFLYLEAPIMRICGYDTPFPLANEKYYLPSKEKCLDAVVQLIHY</sequence>
<evidence type="ECO:0000259" key="7">
    <source>
        <dbReference type="SMART" id="SM00861"/>
    </source>
</evidence>
<comment type="caution">
    <text evidence="8">The sequence shown here is derived from an EMBL/GenBank/DDBJ whole genome shotgun (WGS) entry which is preliminary data.</text>
</comment>
<reference evidence="8 9" key="1">
    <citation type="submission" date="2022-07" db="EMBL/GenBank/DDBJ databases">
        <title>Genome-wide signatures of adaptation to extreme environments.</title>
        <authorList>
            <person name="Cho C.H."/>
            <person name="Yoon H.S."/>
        </authorList>
    </citation>
    <scope>NUCLEOTIDE SEQUENCE [LARGE SCALE GENOMIC DNA]</scope>
    <source>
        <strain evidence="8 9">108.79 E11</strain>
    </source>
</reference>
<dbReference type="InterPro" id="IPR009014">
    <property type="entry name" value="Transketo_C/PFOR_II"/>
</dbReference>
<dbReference type="Pfam" id="PF02779">
    <property type="entry name" value="Transket_pyr"/>
    <property type="match status" value="1"/>
</dbReference>